<dbReference type="SUPFAM" id="SSF103473">
    <property type="entry name" value="MFS general substrate transporter"/>
    <property type="match status" value="2"/>
</dbReference>
<feature type="transmembrane region" description="Helical" evidence="7">
    <location>
        <begin position="109"/>
        <end position="128"/>
    </location>
</feature>
<keyword evidence="9" id="KW-1185">Reference proteome</keyword>
<keyword evidence="3 7" id="KW-0812">Transmembrane</keyword>
<gene>
    <name evidence="8" type="ORF">SELMODRAFT_429656</name>
</gene>
<dbReference type="Gene3D" id="1.20.1250.20">
    <property type="entry name" value="MFS general substrate transporter like domains"/>
    <property type="match status" value="1"/>
</dbReference>
<dbReference type="InParanoid" id="D8T6W2"/>
<feature type="transmembrane region" description="Helical" evidence="7">
    <location>
        <begin position="383"/>
        <end position="403"/>
    </location>
</feature>
<evidence type="ECO:0000313" key="8">
    <source>
        <dbReference type="EMBL" id="EFJ07639.1"/>
    </source>
</evidence>
<feature type="transmembrane region" description="Helical" evidence="7">
    <location>
        <begin position="197"/>
        <end position="214"/>
    </location>
</feature>
<feature type="region of interest" description="Disordered" evidence="6">
    <location>
        <begin position="1"/>
        <end position="21"/>
    </location>
</feature>
<dbReference type="PANTHER" id="PTHR11654">
    <property type="entry name" value="OLIGOPEPTIDE TRANSPORTER-RELATED"/>
    <property type="match status" value="1"/>
</dbReference>
<accession>D8T6W2</accession>
<keyword evidence="5 7" id="KW-0472">Membrane</keyword>
<dbReference type="eggNOG" id="KOG1237">
    <property type="taxonomic scope" value="Eukaryota"/>
</dbReference>
<evidence type="ECO:0000256" key="4">
    <source>
        <dbReference type="ARBA" id="ARBA00022989"/>
    </source>
</evidence>
<dbReference type="Gramene" id="EFJ07639">
    <property type="protein sequence ID" value="EFJ07639"/>
    <property type="gene ID" value="SELMODRAFT_429656"/>
</dbReference>
<comment type="subcellular location">
    <subcellularLocation>
        <location evidence="1">Membrane</location>
        <topology evidence="1">Multi-pass membrane protein</topology>
    </subcellularLocation>
</comment>
<reference evidence="8 9" key="1">
    <citation type="journal article" date="2011" name="Science">
        <title>The Selaginella genome identifies genetic changes associated with the evolution of vascular plants.</title>
        <authorList>
            <person name="Banks J.A."/>
            <person name="Nishiyama T."/>
            <person name="Hasebe M."/>
            <person name="Bowman J.L."/>
            <person name="Gribskov M."/>
            <person name="dePamphilis C."/>
            <person name="Albert V.A."/>
            <person name="Aono N."/>
            <person name="Aoyama T."/>
            <person name="Ambrose B.A."/>
            <person name="Ashton N.W."/>
            <person name="Axtell M.J."/>
            <person name="Barker E."/>
            <person name="Barker M.S."/>
            <person name="Bennetzen J.L."/>
            <person name="Bonawitz N.D."/>
            <person name="Chapple C."/>
            <person name="Cheng C."/>
            <person name="Correa L.G."/>
            <person name="Dacre M."/>
            <person name="DeBarry J."/>
            <person name="Dreyer I."/>
            <person name="Elias M."/>
            <person name="Engstrom E.M."/>
            <person name="Estelle M."/>
            <person name="Feng L."/>
            <person name="Finet C."/>
            <person name="Floyd S.K."/>
            <person name="Frommer W.B."/>
            <person name="Fujita T."/>
            <person name="Gramzow L."/>
            <person name="Gutensohn M."/>
            <person name="Harholt J."/>
            <person name="Hattori M."/>
            <person name="Heyl A."/>
            <person name="Hirai T."/>
            <person name="Hiwatashi Y."/>
            <person name="Ishikawa M."/>
            <person name="Iwata M."/>
            <person name="Karol K.G."/>
            <person name="Koehler B."/>
            <person name="Kolukisaoglu U."/>
            <person name="Kubo M."/>
            <person name="Kurata T."/>
            <person name="Lalonde S."/>
            <person name="Li K."/>
            <person name="Li Y."/>
            <person name="Litt A."/>
            <person name="Lyons E."/>
            <person name="Manning G."/>
            <person name="Maruyama T."/>
            <person name="Michael T.P."/>
            <person name="Mikami K."/>
            <person name="Miyazaki S."/>
            <person name="Morinaga S."/>
            <person name="Murata T."/>
            <person name="Mueller-Roeber B."/>
            <person name="Nelson D.R."/>
            <person name="Obara M."/>
            <person name="Oguri Y."/>
            <person name="Olmstead R.G."/>
            <person name="Onodera N."/>
            <person name="Petersen B.L."/>
            <person name="Pils B."/>
            <person name="Prigge M."/>
            <person name="Rensing S.A."/>
            <person name="Riano-Pachon D.M."/>
            <person name="Roberts A.W."/>
            <person name="Sato Y."/>
            <person name="Scheller H.V."/>
            <person name="Schulz B."/>
            <person name="Schulz C."/>
            <person name="Shakirov E.V."/>
            <person name="Shibagaki N."/>
            <person name="Shinohara N."/>
            <person name="Shippen D.E."/>
            <person name="Soerensen I."/>
            <person name="Sotooka R."/>
            <person name="Sugimoto N."/>
            <person name="Sugita M."/>
            <person name="Sumikawa N."/>
            <person name="Tanurdzic M."/>
            <person name="Theissen G."/>
            <person name="Ulvskov P."/>
            <person name="Wakazuki S."/>
            <person name="Weng J.K."/>
            <person name="Willats W.W."/>
            <person name="Wipf D."/>
            <person name="Wolf P.G."/>
            <person name="Yang L."/>
            <person name="Zimmer A.D."/>
            <person name="Zhu Q."/>
            <person name="Mitros T."/>
            <person name="Hellsten U."/>
            <person name="Loque D."/>
            <person name="Otillar R."/>
            <person name="Salamov A."/>
            <person name="Schmutz J."/>
            <person name="Shapiro H."/>
            <person name="Lindquist E."/>
            <person name="Lucas S."/>
            <person name="Rokhsar D."/>
            <person name="Grigoriev I.V."/>
        </authorList>
    </citation>
    <scope>NUCLEOTIDE SEQUENCE [LARGE SCALE GENOMIC DNA]</scope>
</reference>
<dbReference type="Proteomes" id="UP000001514">
    <property type="component" value="Unassembled WGS sequence"/>
</dbReference>
<dbReference type="InterPro" id="IPR000109">
    <property type="entry name" value="POT_fam"/>
</dbReference>
<feature type="transmembrane region" description="Helical" evidence="7">
    <location>
        <begin position="220"/>
        <end position="242"/>
    </location>
</feature>
<feature type="transmembrane region" description="Helical" evidence="7">
    <location>
        <begin position="424"/>
        <end position="444"/>
    </location>
</feature>
<dbReference type="GO" id="GO:0016020">
    <property type="term" value="C:membrane"/>
    <property type="evidence" value="ECO:0000318"/>
    <property type="project" value="GO_Central"/>
</dbReference>
<comment type="similarity">
    <text evidence="2">Belongs to the major facilitator superfamily. Proton-dependent oligopeptide transporter (POT/PTR) (TC 2.A.17) family.</text>
</comment>
<evidence type="ECO:0000313" key="9">
    <source>
        <dbReference type="Proteomes" id="UP000001514"/>
    </source>
</evidence>
<dbReference type="CDD" id="cd17351">
    <property type="entry name" value="MFS_NPF"/>
    <property type="match status" value="1"/>
</dbReference>
<dbReference type="Pfam" id="PF00854">
    <property type="entry name" value="PTR2"/>
    <property type="match status" value="1"/>
</dbReference>
<feature type="transmembrane region" description="Helical" evidence="7">
    <location>
        <begin position="496"/>
        <end position="515"/>
    </location>
</feature>
<feature type="transmembrane region" description="Helical" evidence="7">
    <location>
        <begin position="341"/>
        <end position="363"/>
    </location>
</feature>
<evidence type="ECO:0000256" key="7">
    <source>
        <dbReference type="SAM" id="Phobius"/>
    </source>
</evidence>
<dbReference type="GO" id="GO:0022857">
    <property type="term" value="F:transmembrane transporter activity"/>
    <property type="evidence" value="ECO:0000318"/>
    <property type="project" value="GO_Central"/>
</dbReference>
<evidence type="ECO:0000256" key="5">
    <source>
        <dbReference type="ARBA" id="ARBA00023136"/>
    </source>
</evidence>
<evidence type="ECO:0000256" key="6">
    <source>
        <dbReference type="SAM" id="MobiDB-lite"/>
    </source>
</evidence>
<dbReference type="HOGENOM" id="CLU_009313_4_1_1"/>
<evidence type="ECO:0008006" key="10">
    <source>
        <dbReference type="Google" id="ProtNLM"/>
    </source>
</evidence>
<feature type="transmembrane region" description="Helical" evidence="7">
    <location>
        <begin position="535"/>
        <end position="554"/>
    </location>
</feature>
<evidence type="ECO:0000256" key="1">
    <source>
        <dbReference type="ARBA" id="ARBA00004141"/>
    </source>
</evidence>
<dbReference type="InterPro" id="IPR036259">
    <property type="entry name" value="MFS_trans_sf"/>
</dbReference>
<name>D8T6W2_SELML</name>
<feature type="transmembrane region" description="Helical" evidence="7">
    <location>
        <begin position="464"/>
        <end position="484"/>
    </location>
</feature>
<dbReference type="EMBL" id="GL377683">
    <property type="protein sequence ID" value="EFJ07639.1"/>
    <property type="molecule type" value="Genomic_DNA"/>
</dbReference>
<feature type="transmembrane region" description="Helical" evidence="7">
    <location>
        <begin position="42"/>
        <end position="65"/>
    </location>
</feature>
<evidence type="ECO:0000256" key="2">
    <source>
        <dbReference type="ARBA" id="ARBA00005982"/>
    </source>
</evidence>
<keyword evidence="4 7" id="KW-1133">Transmembrane helix</keyword>
<sequence length="600" mass="66463">MDKIHEELEQEQQDATTRDGTVDWFGKPAAKGSTGGWCTSPYILGTQTFASVGFCGVWTNLVLYLSRVLHERNSEAANAVTNWVGTSYLSSLLGGFLADAYWGKYRTNLIFLTIYLLGMVVLTLTVTLPSLKPSPCKMNVSTCSVSTLEQKALLYLGLYTVAVGYGGYQPCISSFGGDQFDKEDPLEQKQAATFFSWYYMSMMVGAIISATLIVYVEDSVSWSCGFAISTAAAAASIIIFLIGTRLYRHQKTGGNPLTRVVKVFTAAAFKLYVEVPSDSSQLYEVDSAVSAIQGSRKIQHTPNFRFLDKAAVKLDTHDDINISWRLCTVTQVEEVKSMMRLLPIWSTTIIFSTLYTQVSTLFVEQGAGMNTLVGNFKIPPGSLSTFCTLSVIICSPAYEWLLVPAARKLTGKERGITNLQRMGTGKVVVTTAMVCAAVVEIFRLKSVARTNSAPLLSVFWQLPQYFLVGLSEVFAYIGQLDFFYEQSPDAMRGVGLALSQCSFALGNYLSSLQVVLVTKVTGWLPDDLNRGNLDYYFWFLTILSFVNLAFYLFCSLRYKPIQINHDDSVSLRASYAQLDLDLEDMIVERKSNPQNTSEVL</sequence>
<dbReference type="AlphaFoldDB" id="D8T6W2"/>
<protein>
    <recommendedName>
        <fullName evidence="10">Major facilitator superfamily (MFS) profile domain-containing protein</fullName>
    </recommendedName>
</protein>
<dbReference type="KEGG" id="smo:SELMODRAFT_429656"/>
<dbReference type="GO" id="GO:0055085">
    <property type="term" value="P:transmembrane transport"/>
    <property type="evidence" value="ECO:0000318"/>
    <property type="project" value="GO_Central"/>
</dbReference>
<evidence type="ECO:0000256" key="3">
    <source>
        <dbReference type="ARBA" id="ARBA00022692"/>
    </source>
</evidence>
<proteinExistence type="inferred from homology"/>
<organism evidence="9">
    <name type="scientific">Selaginella moellendorffii</name>
    <name type="common">Spikemoss</name>
    <dbReference type="NCBI Taxonomy" id="88036"/>
    <lineage>
        <taxon>Eukaryota</taxon>
        <taxon>Viridiplantae</taxon>
        <taxon>Streptophyta</taxon>
        <taxon>Embryophyta</taxon>
        <taxon>Tracheophyta</taxon>
        <taxon>Lycopodiopsida</taxon>
        <taxon>Selaginellales</taxon>
        <taxon>Selaginellaceae</taxon>
        <taxon>Selaginella</taxon>
    </lineage>
</organism>